<sequence>MILKKGFIQKSSNISTQKLITGIFLWIIFSYVLYAFFYLLRESIRVLAVKIEDPVFIILNEKEHLIYNLFYASIAIALAYIFSLKFTLRISNYSQPRKSRSLLRNTINDGGFFSWTFLFWFGKMAVFYGLWYTIYPLHNEISFLDEFPLFLFLLPLIIFLSTWPKLRLFLGKESLKWFLISIALFLTLTITFAFKDFISIENINQKIVNSSIEYSYKLEIPETRNSNKIERKENSINLFIVNDSTSNPMLFLNEKRRQIRFEQLSYIIQLERDKIDVIDQSSLMVNIFADKNLKLDVINQIKNTLRESGIRKINYSTNKINSNYPIEHPAVKYSGISTYLYPSFSNKLISFMDSIENINLTNKKISIPEEKWMRVYSVKNINRIEVKVDNENVFLNGKSISDSKLRSYTSKLTSKYSPGFAIIYSPADDISYDRYIKYLDLFYSVTDSIRNETSLITYNRPYKNLNLAYTEDLEIVNDIEKRYPYSVIEWTEDEKRLMKLLNKQGK</sequence>
<protein>
    <submittedName>
        <fullName evidence="2">Uncharacterized protein</fullName>
    </submittedName>
</protein>
<dbReference type="EMBL" id="JABBNU010000003">
    <property type="protein sequence ID" value="NMM47822.1"/>
    <property type="molecule type" value="Genomic_DNA"/>
</dbReference>
<accession>A0A848J3R7</accession>
<feature type="transmembrane region" description="Helical" evidence="1">
    <location>
        <begin position="147"/>
        <end position="163"/>
    </location>
</feature>
<keyword evidence="1" id="KW-0472">Membrane</keyword>
<evidence type="ECO:0000256" key="1">
    <source>
        <dbReference type="SAM" id="Phobius"/>
    </source>
</evidence>
<proteinExistence type="predicted"/>
<dbReference type="RefSeq" id="WP_169678734.1">
    <property type="nucleotide sequence ID" value="NZ_JABBNU010000003.1"/>
</dbReference>
<evidence type="ECO:0000313" key="3">
    <source>
        <dbReference type="Proteomes" id="UP000559010"/>
    </source>
</evidence>
<keyword evidence="3" id="KW-1185">Reference proteome</keyword>
<feature type="transmembrane region" description="Helical" evidence="1">
    <location>
        <begin position="69"/>
        <end position="91"/>
    </location>
</feature>
<feature type="transmembrane region" description="Helical" evidence="1">
    <location>
        <begin position="20"/>
        <end position="40"/>
    </location>
</feature>
<keyword evidence="1" id="KW-1133">Transmembrane helix</keyword>
<keyword evidence="1" id="KW-0812">Transmembrane</keyword>
<evidence type="ECO:0000313" key="2">
    <source>
        <dbReference type="EMBL" id="NMM47822.1"/>
    </source>
</evidence>
<dbReference type="Proteomes" id="UP000559010">
    <property type="component" value="Unassembled WGS sequence"/>
</dbReference>
<feature type="transmembrane region" description="Helical" evidence="1">
    <location>
        <begin position="112"/>
        <end position="135"/>
    </location>
</feature>
<dbReference type="AlphaFoldDB" id="A0A848J3R7"/>
<organism evidence="2 3">
    <name type="scientific">Marinigracilibium pacificum</name>
    <dbReference type="NCBI Taxonomy" id="2729599"/>
    <lineage>
        <taxon>Bacteria</taxon>
        <taxon>Pseudomonadati</taxon>
        <taxon>Bacteroidota</taxon>
        <taxon>Cytophagia</taxon>
        <taxon>Cytophagales</taxon>
        <taxon>Flammeovirgaceae</taxon>
        <taxon>Marinigracilibium</taxon>
    </lineage>
</organism>
<reference evidence="2 3" key="1">
    <citation type="submission" date="2020-04" db="EMBL/GenBank/DDBJ databases">
        <title>Flammeovirgaceae bacterium KN852 isolated from deep sea.</title>
        <authorList>
            <person name="Zhang D.-C."/>
        </authorList>
    </citation>
    <scope>NUCLEOTIDE SEQUENCE [LARGE SCALE GENOMIC DNA]</scope>
    <source>
        <strain evidence="2 3">KN852</strain>
    </source>
</reference>
<feature type="transmembrane region" description="Helical" evidence="1">
    <location>
        <begin position="175"/>
        <end position="194"/>
    </location>
</feature>
<name>A0A848J3R7_9BACT</name>
<gene>
    <name evidence="2" type="ORF">HH304_05375</name>
</gene>
<comment type="caution">
    <text evidence="2">The sequence shown here is derived from an EMBL/GenBank/DDBJ whole genome shotgun (WGS) entry which is preliminary data.</text>
</comment>